<name>A0A286BXS4_9GAMM</name>
<dbReference type="AlphaFoldDB" id="A0A286BXS4"/>
<evidence type="ECO:0000256" key="2">
    <source>
        <dbReference type="ARBA" id="ARBA00009772"/>
    </source>
</evidence>
<organism evidence="11 12">
    <name type="scientific">Candidatus Pantoea floridensis</name>
    <dbReference type="NCBI Taxonomy" id="1938870"/>
    <lineage>
        <taxon>Bacteria</taxon>
        <taxon>Pseudomonadati</taxon>
        <taxon>Pseudomonadota</taxon>
        <taxon>Gammaproteobacteria</taxon>
        <taxon>Enterobacterales</taxon>
        <taxon>Erwiniaceae</taxon>
        <taxon>Pantoea</taxon>
    </lineage>
</organism>
<feature type="transmembrane region" description="Helical" evidence="10">
    <location>
        <begin position="211"/>
        <end position="233"/>
    </location>
</feature>
<sequence>MAFGIPLEQLYAWMSHYFLIMVRIGAVLQVAPVFGERSVSARLRLCLALLIALLLGSSIPDAGIGIYSWSGVGVMAKQLLIGAALGLTMQLLFAAVRLAGEIIGMQMGLSFATFFDPSSGNSPVISRFLNVLVTLLFLTFNGHLWLLAFVAETFHALPVDATPLHSGGLLYVVKSAGMVFSQGLMLGLPIIALLLCINFILALLNRLTPQLSIFVIGFPLTLSIGMVALFLLAQTLAPFFERLMERGFDTLAELVLALF</sequence>
<evidence type="ECO:0000256" key="5">
    <source>
        <dbReference type="ARBA" id="ARBA00022692"/>
    </source>
</evidence>
<dbReference type="PANTHER" id="PTHR30065">
    <property type="entry name" value="FLAGELLAR BIOSYNTHETIC PROTEIN FLIR"/>
    <property type="match status" value="1"/>
</dbReference>
<evidence type="ECO:0000256" key="10">
    <source>
        <dbReference type="RuleBase" id="RU362071"/>
    </source>
</evidence>
<proteinExistence type="inferred from homology"/>
<evidence type="ECO:0000313" key="11">
    <source>
        <dbReference type="EMBL" id="SOD38956.1"/>
    </source>
</evidence>
<evidence type="ECO:0000256" key="1">
    <source>
        <dbReference type="ARBA" id="ARBA00002578"/>
    </source>
</evidence>
<keyword evidence="11" id="KW-0282">Flagellum</keyword>
<keyword evidence="12" id="KW-1185">Reference proteome</keyword>
<dbReference type="PANTHER" id="PTHR30065:SF8">
    <property type="entry name" value="FLAGELLAR BIOSYNTHETIC PROTEIN FLIR"/>
    <property type="match status" value="1"/>
</dbReference>
<keyword evidence="11" id="KW-0966">Cell projection</keyword>
<keyword evidence="11" id="KW-0969">Cilium</keyword>
<accession>A0A286BXS4</accession>
<feature type="transmembrane region" description="Helical" evidence="10">
    <location>
        <begin position="46"/>
        <end position="67"/>
    </location>
</feature>
<feature type="transmembrane region" description="Helical" evidence="10">
    <location>
        <begin position="12"/>
        <end position="34"/>
    </location>
</feature>
<keyword evidence="8 10" id="KW-0975">Bacterial flagellum</keyword>
<dbReference type="OrthoDB" id="9797790at2"/>
<evidence type="ECO:0000256" key="4">
    <source>
        <dbReference type="ARBA" id="ARBA00022475"/>
    </source>
</evidence>
<dbReference type="RefSeq" id="WP_097096816.1">
    <property type="nucleotide sequence ID" value="NZ_OCMY01000001.1"/>
</dbReference>
<keyword evidence="6 10" id="KW-1133">Transmembrane helix</keyword>
<reference evidence="12" key="1">
    <citation type="submission" date="2017-09" db="EMBL/GenBank/DDBJ databases">
        <authorList>
            <person name="Varghese N."/>
            <person name="Submissions S."/>
        </authorList>
    </citation>
    <scope>NUCLEOTIDE SEQUENCE [LARGE SCALE GENOMIC DNA]</scope>
    <source>
        <strain evidence="12">JKS000234</strain>
    </source>
</reference>
<evidence type="ECO:0000313" key="12">
    <source>
        <dbReference type="Proteomes" id="UP000219271"/>
    </source>
</evidence>
<keyword evidence="7 10" id="KW-0472">Membrane</keyword>
<dbReference type="InterPro" id="IPR006303">
    <property type="entry name" value="FliR"/>
</dbReference>
<keyword evidence="4 10" id="KW-1003">Cell membrane</keyword>
<gene>
    <name evidence="11" type="ORF">SAMN06273570_3393</name>
</gene>
<dbReference type="Proteomes" id="UP000219271">
    <property type="component" value="Unassembled WGS sequence"/>
</dbReference>
<dbReference type="GO" id="GO:0044780">
    <property type="term" value="P:bacterial-type flagellum assembly"/>
    <property type="evidence" value="ECO:0007669"/>
    <property type="project" value="UniProtKB-UniRule"/>
</dbReference>
<evidence type="ECO:0000256" key="7">
    <source>
        <dbReference type="ARBA" id="ARBA00023136"/>
    </source>
</evidence>
<comment type="function">
    <text evidence="1 10">Role in flagellar biosynthesis.</text>
</comment>
<evidence type="ECO:0000256" key="9">
    <source>
        <dbReference type="NCBIfam" id="TIGR01400"/>
    </source>
</evidence>
<dbReference type="Pfam" id="PF01311">
    <property type="entry name" value="Bac_export_1"/>
    <property type="match status" value="1"/>
</dbReference>
<protein>
    <recommendedName>
        <fullName evidence="3 9">Flagellar biosynthetic protein FliR</fullName>
    </recommendedName>
</protein>
<feature type="transmembrane region" description="Helical" evidence="10">
    <location>
        <begin position="128"/>
        <end position="151"/>
    </location>
</feature>
<dbReference type="GO" id="GO:0006605">
    <property type="term" value="P:protein targeting"/>
    <property type="evidence" value="ECO:0007669"/>
    <property type="project" value="UniProtKB-UniRule"/>
</dbReference>
<feature type="transmembrane region" description="Helical" evidence="10">
    <location>
        <begin position="184"/>
        <end position="204"/>
    </location>
</feature>
<comment type="similarity">
    <text evidence="2 10">Belongs to the FliR/MopE/SpaR family.</text>
</comment>
<dbReference type="NCBIfam" id="TIGR01400">
    <property type="entry name" value="fliR"/>
    <property type="match status" value="1"/>
</dbReference>
<evidence type="ECO:0000256" key="6">
    <source>
        <dbReference type="ARBA" id="ARBA00022989"/>
    </source>
</evidence>
<dbReference type="GO" id="GO:0009425">
    <property type="term" value="C:bacterial-type flagellum basal body"/>
    <property type="evidence" value="ECO:0007669"/>
    <property type="project" value="UniProtKB-SubCell"/>
</dbReference>
<evidence type="ECO:0000256" key="8">
    <source>
        <dbReference type="ARBA" id="ARBA00023143"/>
    </source>
</evidence>
<keyword evidence="5 10" id="KW-0812">Transmembrane</keyword>
<dbReference type="GO" id="GO:0005886">
    <property type="term" value="C:plasma membrane"/>
    <property type="evidence" value="ECO:0007669"/>
    <property type="project" value="UniProtKB-SubCell"/>
</dbReference>
<evidence type="ECO:0000256" key="3">
    <source>
        <dbReference type="ARBA" id="ARBA00021717"/>
    </source>
</evidence>
<dbReference type="InterPro" id="IPR002010">
    <property type="entry name" value="T3SS_IM_R"/>
</dbReference>
<comment type="subcellular location">
    <subcellularLocation>
        <location evidence="10">Cell membrane</location>
        <topology evidence="10">Multi-pass membrane protein</topology>
    </subcellularLocation>
    <subcellularLocation>
        <location evidence="10">Bacterial flagellum basal body</location>
    </subcellularLocation>
</comment>
<dbReference type="EMBL" id="OCMY01000001">
    <property type="protein sequence ID" value="SOD38956.1"/>
    <property type="molecule type" value="Genomic_DNA"/>
</dbReference>
<dbReference type="PRINTS" id="PR00953">
    <property type="entry name" value="TYPE3IMRPROT"/>
</dbReference>